<evidence type="ECO:0000313" key="11">
    <source>
        <dbReference type="Proteomes" id="UP000734854"/>
    </source>
</evidence>
<dbReference type="InterPro" id="IPR008932">
    <property type="entry name" value="Ribosomal_bL12_oligo"/>
</dbReference>
<evidence type="ECO:0000313" key="10">
    <source>
        <dbReference type="EMBL" id="KAG6484725.1"/>
    </source>
</evidence>
<keyword evidence="4" id="KW-0934">Plastid</keyword>
<comment type="subcellular location">
    <subcellularLocation>
        <location evidence="1">Plastid</location>
        <location evidence="1">Chloroplast</location>
    </subcellularLocation>
</comment>
<evidence type="ECO:0000256" key="7">
    <source>
        <dbReference type="ARBA" id="ARBA00023274"/>
    </source>
</evidence>
<keyword evidence="6" id="KW-0689">Ribosomal protein</keyword>
<keyword evidence="5" id="KW-0809">Transit peptide</keyword>
<dbReference type="GO" id="GO:0009507">
    <property type="term" value="C:chloroplast"/>
    <property type="evidence" value="ECO:0007669"/>
    <property type="project" value="UniProtKB-SubCell"/>
</dbReference>
<evidence type="ECO:0000256" key="2">
    <source>
        <dbReference type="ARBA" id="ARBA00007197"/>
    </source>
</evidence>
<evidence type="ECO:0000256" key="5">
    <source>
        <dbReference type="ARBA" id="ARBA00022946"/>
    </source>
</evidence>
<dbReference type="InterPro" id="IPR014719">
    <property type="entry name" value="Ribosomal_bL12_C/ClpS-like"/>
</dbReference>
<dbReference type="Pfam" id="PF00542">
    <property type="entry name" value="Ribosomal_L12"/>
    <property type="match status" value="1"/>
</dbReference>
<dbReference type="AlphaFoldDB" id="A0A8J5FD74"/>
<dbReference type="SUPFAM" id="SSF54736">
    <property type="entry name" value="ClpS-like"/>
    <property type="match status" value="1"/>
</dbReference>
<organism evidence="10 11">
    <name type="scientific">Zingiber officinale</name>
    <name type="common">Ginger</name>
    <name type="synonym">Amomum zingiber</name>
    <dbReference type="NCBI Taxonomy" id="94328"/>
    <lineage>
        <taxon>Eukaryota</taxon>
        <taxon>Viridiplantae</taxon>
        <taxon>Streptophyta</taxon>
        <taxon>Embryophyta</taxon>
        <taxon>Tracheophyta</taxon>
        <taxon>Spermatophyta</taxon>
        <taxon>Magnoliopsida</taxon>
        <taxon>Liliopsida</taxon>
        <taxon>Zingiberales</taxon>
        <taxon>Zingiberaceae</taxon>
        <taxon>Zingiber</taxon>
    </lineage>
</organism>
<protein>
    <recommendedName>
        <fullName evidence="12">50S ribosomal protein L12, chloroplastic</fullName>
    </recommendedName>
</protein>
<dbReference type="PANTHER" id="PTHR45987:SF26">
    <property type="entry name" value="LARGE RIBOSOMAL SUBUNIT PROTEIN BL12CX-RELATED"/>
    <property type="match status" value="1"/>
</dbReference>
<gene>
    <name evidence="10" type="ORF">ZIOFF_053248</name>
</gene>
<evidence type="ECO:0000256" key="1">
    <source>
        <dbReference type="ARBA" id="ARBA00004229"/>
    </source>
</evidence>
<dbReference type="Proteomes" id="UP000734854">
    <property type="component" value="Unassembled WGS sequence"/>
</dbReference>
<feature type="domain" description="Large ribosomal subunit protein bL12 C-terminal" evidence="8">
    <location>
        <begin position="120"/>
        <end position="186"/>
    </location>
</feature>
<reference evidence="10 11" key="1">
    <citation type="submission" date="2020-08" db="EMBL/GenBank/DDBJ databases">
        <title>Plant Genome Project.</title>
        <authorList>
            <person name="Zhang R.-G."/>
        </authorList>
    </citation>
    <scope>NUCLEOTIDE SEQUENCE [LARGE SCALE GENOMIC DNA]</scope>
    <source>
        <tissue evidence="10">Rhizome</tissue>
    </source>
</reference>
<evidence type="ECO:0000259" key="9">
    <source>
        <dbReference type="Pfam" id="PF16320"/>
    </source>
</evidence>
<dbReference type="InterPro" id="IPR013823">
    <property type="entry name" value="Ribosomal_bL12_C"/>
</dbReference>
<dbReference type="GO" id="GO:0006412">
    <property type="term" value="P:translation"/>
    <property type="evidence" value="ECO:0007669"/>
    <property type="project" value="InterPro"/>
</dbReference>
<dbReference type="Gene3D" id="1.20.5.710">
    <property type="entry name" value="Single helix bin"/>
    <property type="match status" value="1"/>
</dbReference>
<evidence type="ECO:0000256" key="3">
    <source>
        <dbReference type="ARBA" id="ARBA00022528"/>
    </source>
</evidence>
<evidence type="ECO:0000256" key="6">
    <source>
        <dbReference type="ARBA" id="ARBA00022980"/>
    </source>
</evidence>
<evidence type="ECO:0008006" key="12">
    <source>
        <dbReference type="Google" id="ProtNLM"/>
    </source>
</evidence>
<comment type="caution">
    <text evidence="10">The sequence shown here is derived from an EMBL/GenBank/DDBJ whole genome shotgun (WGS) entry which is preliminary data.</text>
</comment>
<keyword evidence="11" id="KW-1185">Reference proteome</keyword>
<dbReference type="PANTHER" id="PTHR45987">
    <property type="entry name" value="39S RIBOSOMAL PROTEIN L12"/>
    <property type="match status" value="1"/>
</dbReference>
<evidence type="ECO:0000259" key="8">
    <source>
        <dbReference type="Pfam" id="PF00542"/>
    </source>
</evidence>
<keyword evidence="3" id="KW-0150">Chloroplast</keyword>
<evidence type="ECO:0000256" key="4">
    <source>
        <dbReference type="ARBA" id="ARBA00022640"/>
    </source>
</evidence>
<dbReference type="GO" id="GO:1990904">
    <property type="term" value="C:ribonucleoprotein complex"/>
    <property type="evidence" value="ECO:0007669"/>
    <property type="project" value="UniProtKB-KW"/>
</dbReference>
<keyword evidence="7" id="KW-0687">Ribonucleoprotein</keyword>
<dbReference type="EMBL" id="JACMSC010000015">
    <property type="protein sequence ID" value="KAG6484725.1"/>
    <property type="molecule type" value="Genomic_DNA"/>
</dbReference>
<proteinExistence type="inferred from homology"/>
<dbReference type="GO" id="GO:0003729">
    <property type="term" value="F:mRNA binding"/>
    <property type="evidence" value="ECO:0007669"/>
    <property type="project" value="TreeGrafter"/>
</dbReference>
<accession>A0A8J5FD74</accession>
<dbReference type="InterPro" id="IPR036235">
    <property type="entry name" value="Ribosomal_bL12_oligo_N_sf"/>
</dbReference>
<dbReference type="HAMAP" id="MF_00368">
    <property type="entry name" value="Ribosomal_bL12"/>
    <property type="match status" value="1"/>
</dbReference>
<comment type="similarity">
    <text evidence="2">Belongs to the bacterial ribosomal protein bL12 family.</text>
</comment>
<feature type="domain" description="Large ribosomal subunit protein bL12 oligomerization" evidence="9">
    <location>
        <begin position="57"/>
        <end position="105"/>
    </location>
</feature>
<dbReference type="Gene3D" id="3.30.1390.10">
    <property type="match status" value="1"/>
</dbReference>
<dbReference type="NCBIfam" id="TIGR00855">
    <property type="entry name" value="L12"/>
    <property type="match status" value="1"/>
</dbReference>
<dbReference type="CDD" id="cd00387">
    <property type="entry name" value="Ribosomal_L7_L12"/>
    <property type="match status" value="1"/>
</dbReference>
<dbReference type="GO" id="GO:0005840">
    <property type="term" value="C:ribosome"/>
    <property type="evidence" value="ECO:0007669"/>
    <property type="project" value="UniProtKB-KW"/>
</dbReference>
<dbReference type="FunFam" id="3.30.1390.10:FF:000001">
    <property type="entry name" value="50S ribosomal protein L7/L12"/>
    <property type="match status" value="1"/>
</dbReference>
<dbReference type="SUPFAM" id="SSF48300">
    <property type="entry name" value="Ribosomal protein L7/12, oligomerisation (N-terminal) domain"/>
    <property type="match status" value="1"/>
</dbReference>
<sequence length="444" mass="47438">MAATLTSALSLVSYYSAPSSSSPEVPSKAIKFASRPFPVRRRRRAAFLRPPAAVTPKIEELGTLISNLTLEEARSLVDHLQDRLGVSAAAFAPAAVAVAPGAATDAAAGGEAVVEEKTEFDVVIEEVPSNARIATIKVVRALTNLALKEAKDLIEGLPKKFKEGATKEEAEEAKKKLEEVGAKISILAVFTSSSLCHTAHTHPILSSSFRAKSSTNLMAVNFATAKTGNLSGSLIEITLSNEVLVASGNLSTNGSVPYLTKEKSGFVVDDAAKAKGASFCTTLRSISEDLSSGEMDWDSMRSGCPRTRRCVAPGSNQSSDMGLSGGGDEVGRRFGGDVQGGDWRQWEGGIQQCCGGAEAMTAAIEWSSEKRRERIAKPMVIACFLLIRTTEALEQYVGQQRVWNMDGLDAVRIDDFAIWTDIAFDIRVALSRLEAFSFLAPSVR</sequence>
<dbReference type="GO" id="GO:0003735">
    <property type="term" value="F:structural constituent of ribosome"/>
    <property type="evidence" value="ECO:0007669"/>
    <property type="project" value="InterPro"/>
</dbReference>
<dbReference type="Pfam" id="PF16320">
    <property type="entry name" value="Ribosomal_L12_N"/>
    <property type="match status" value="1"/>
</dbReference>
<dbReference type="InterPro" id="IPR000206">
    <property type="entry name" value="Ribosomal_bL12"/>
</dbReference>
<name>A0A8J5FD74_ZINOF</name>